<feature type="binding site" evidence="4">
    <location>
        <begin position="202"/>
        <end position="203"/>
    </location>
    <ligand>
        <name>substrate</name>
    </ligand>
</feature>
<evidence type="ECO:0000256" key="1">
    <source>
        <dbReference type="ARBA" id="ARBA00022630"/>
    </source>
</evidence>
<feature type="binding site" evidence="5">
    <location>
        <position position="189"/>
    </location>
    <ligand>
        <name>FAD</name>
        <dbReference type="ChEBI" id="CHEBI:57692"/>
    </ligand>
</feature>
<dbReference type="Gene3D" id="1.10.3140.10">
    <property type="entry name" value="4-hydroxybutyryl-coa dehydratase, domain 1"/>
    <property type="match status" value="1"/>
</dbReference>
<evidence type="ECO:0000256" key="4">
    <source>
        <dbReference type="PIRSR" id="PIRSR000331-1"/>
    </source>
</evidence>
<dbReference type="InterPro" id="IPR012687">
    <property type="entry name" value="HpaB_Deino-type"/>
</dbReference>
<feature type="domain" description="HpaB/PvcC/4-BUDH C-terminal" evidence="6">
    <location>
        <begin position="278"/>
        <end position="478"/>
    </location>
</feature>
<feature type="binding site" evidence="4">
    <location>
        <begin position="101"/>
        <end position="105"/>
    </location>
    <ligand>
        <name>substrate</name>
    </ligand>
</feature>
<gene>
    <name evidence="8" type="ORF">C8P63_10293</name>
</gene>
<dbReference type="Proteomes" id="UP000244240">
    <property type="component" value="Unassembled WGS sequence"/>
</dbReference>
<proteinExistence type="predicted"/>
<feature type="binding site" evidence="5">
    <location>
        <begin position="147"/>
        <end position="149"/>
    </location>
    <ligand>
        <name>FAD</name>
        <dbReference type="ChEBI" id="CHEBI:57692"/>
    </ligand>
</feature>
<reference evidence="8 9" key="1">
    <citation type="submission" date="2018-04" db="EMBL/GenBank/DDBJ databases">
        <title>Genomic Encyclopedia of Archaeal and Bacterial Type Strains, Phase II (KMG-II): from individual species to whole genera.</title>
        <authorList>
            <person name="Goeker M."/>
        </authorList>
    </citation>
    <scope>NUCLEOTIDE SEQUENCE [LARGE SCALE GENOMIC DNA]</scope>
    <source>
        <strain evidence="8 9">DSM 45787</strain>
    </source>
</reference>
<evidence type="ECO:0000259" key="7">
    <source>
        <dbReference type="Pfam" id="PF11794"/>
    </source>
</evidence>
<keyword evidence="1" id="KW-0285">Flavoprotein</keyword>
<accession>A0A2T6C8G9</accession>
<sequence length="490" mass="55912">MPARTGQQYIDGLKRAKNHVYIHGEKVEDVTEHPAFRNVIRSMARLYDLQYEKPEKMLYTSPTTGDKVGLSFIAPKSIDDLIARREMISEWARFSGGMMGRSPDYLNANVMACGTANRWFAQGDPQYAENAENYYEHCRENDVTLTHTLIHPQVNRAKAQHEQKDHVALHLVEKTKDGIIVDGARLLATQGGITDELIVFPSTVKPSGEKEDPYSLAFAIPNNTPGLKFLSRESFDYGKNEWDHPLGSRFEEGDAIVIFNHVLIPWDRVFVLEDSGICNGTYRQTNAVVHMAHQVVAKNIVKTEFILGVVLSLMEAIGIDRFQHVKDKGTEIMLTLETMKSHLFRAEQNAQIDKWGNMTPDYAPLNAARNWYPRVYPRLVEILRILGASGLMGIPTQADFENEEIGKLIHRAMQGKNLEGYERVQLFRLAWDICLSAFGSRQTHYEYYFFGDPVKMGMAYFDAYDKEPFKEMIREFLGRTESPKPDFAKT</sequence>
<keyword evidence="8" id="KW-0503">Monooxygenase</keyword>
<keyword evidence="9" id="KW-1185">Reference proteome</keyword>
<dbReference type="RefSeq" id="WP_108021664.1">
    <property type="nucleotide sequence ID" value="NZ_QBKR01000002.1"/>
</dbReference>
<comment type="caution">
    <text evidence="8">The sequence shown here is derived from an EMBL/GenBank/DDBJ whole genome shotgun (WGS) entry which is preliminary data.</text>
</comment>
<dbReference type="InterPro" id="IPR004925">
    <property type="entry name" value="HpaB/PvcC/4-BUDH"/>
</dbReference>
<dbReference type="Pfam" id="PF03241">
    <property type="entry name" value="HpaB"/>
    <property type="match status" value="1"/>
</dbReference>
<feature type="binding site" evidence="4">
    <location>
        <position position="147"/>
    </location>
    <ligand>
        <name>substrate</name>
    </ligand>
</feature>
<dbReference type="Pfam" id="PF11794">
    <property type="entry name" value="HpaB_N"/>
    <property type="match status" value="1"/>
</dbReference>
<dbReference type="GO" id="GO:0050660">
    <property type="term" value="F:flavin adenine dinucleotide binding"/>
    <property type="evidence" value="ECO:0007669"/>
    <property type="project" value="InterPro"/>
</dbReference>
<evidence type="ECO:0000256" key="5">
    <source>
        <dbReference type="PIRSR" id="PIRSR000331-2"/>
    </source>
</evidence>
<dbReference type="InterPro" id="IPR024719">
    <property type="entry name" value="HpaB/PvcC/4-BUDH_C"/>
</dbReference>
<dbReference type="OrthoDB" id="9785230at2"/>
<dbReference type="EMBL" id="QBKR01000002">
    <property type="protein sequence ID" value="PTX64599.1"/>
    <property type="molecule type" value="Genomic_DNA"/>
</dbReference>
<dbReference type="GO" id="GO:0016712">
    <property type="term" value="F:oxidoreductase activity, acting on paired donors, with incorporation or reduction of molecular oxygen, reduced flavin or flavoprotein as one donor, and incorporation of one atom of oxygen"/>
    <property type="evidence" value="ECO:0007669"/>
    <property type="project" value="InterPro"/>
</dbReference>
<dbReference type="Gene3D" id="2.40.110.10">
    <property type="entry name" value="Butyryl-CoA Dehydrogenase, subunit A, domain 2"/>
    <property type="match status" value="1"/>
</dbReference>
<dbReference type="AlphaFoldDB" id="A0A2T6C8G9"/>
<evidence type="ECO:0000256" key="2">
    <source>
        <dbReference type="ARBA" id="ARBA00022827"/>
    </source>
</evidence>
<feature type="domain" description="HpaB/PvcC/4-BUDH N-terminal" evidence="7">
    <location>
        <begin position="5"/>
        <end position="271"/>
    </location>
</feature>
<keyword evidence="3" id="KW-0560">Oxidoreductase</keyword>
<dbReference type="PANTHER" id="PTHR36117:SF3">
    <property type="entry name" value="4-HYDROXYPHENYLACETATE 3-MONOOXYGENASE-RELATED"/>
    <property type="match status" value="1"/>
</dbReference>
<dbReference type="SUPFAM" id="SSF56645">
    <property type="entry name" value="Acyl-CoA dehydrogenase NM domain-like"/>
    <property type="match status" value="1"/>
</dbReference>
<dbReference type="InterPro" id="IPR046373">
    <property type="entry name" value="Acyl-CoA_Oxase/DH_mid-dom_sf"/>
</dbReference>
<dbReference type="NCBIfam" id="TIGR02309">
    <property type="entry name" value="HpaB-1"/>
    <property type="match status" value="1"/>
</dbReference>
<dbReference type="PANTHER" id="PTHR36117">
    <property type="entry name" value="4-HYDROXYPHENYLACETATE 3-MONOOXYGENASE-RELATED"/>
    <property type="match status" value="1"/>
</dbReference>
<keyword evidence="2 5" id="KW-0274">FAD</keyword>
<dbReference type="GO" id="GO:0016627">
    <property type="term" value="F:oxidoreductase activity, acting on the CH-CH group of donors"/>
    <property type="evidence" value="ECO:0007669"/>
    <property type="project" value="InterPro"/>
</dbReference>
<dbReference type="InterPro" id="IPR036250">
    <property type="entry name" value="AcylCo_DH-like_C"/>
</dbReference>
<dbReference type="GO" id="GO:0010124">
    <property type="term" value="P:phenylacetate catabolic process"/>
    <property type="evidence" value="ECO:0007669"/>
    <property type="project" value="InterPro"/>
</dbReference>
<dbReference type="InterPro" id="IPR024674">
    <property type="entry name" value="HpaB/PvcC/4-BUDH_N"/>
</dbReference>
<dbReference type="InterPro" id="IPR009100">
    <property type="entry name" value="AcylCoA_DH/oxidase_NM_dom_sf"/>
</dbReference>
<dbReference type="PIRSF" id="PIRSF000331">
    <property type="entry name" value="HpaA_HpaB"/>
    <property type="match status" value="1"/>
</dbReference>
<evidence type="ECO:0000313" key="9">
    <source>
        <dbReference type="Proteomes" id="UP000244240"/>
    </source>
</evidence>
<organism evidence="8 9">
    <name type="scientific">Melghirimyces profundicolus</name>
    <dbReference type="NCBI Taxonomy" id="1242148"/>
    <lineage>
        <taxon>Bacteria</taxon>
        <taxon>Bacillati</taxon>
        <taxon>Bacillota</taxon>
        <taxon>Bacilli</taxon>
        <taxon>Bacillales</taxon>
        <taxon>Thermoactinomycetaceae</taxon>
        <taxon>Melghirimyces</taxon>
    </lineage>
</organism>
<dbReference type="Gene3D" id="1.20.140.10">
    <property type="entry name" value="Butyryl-CoA Dehydrogenase, subunit A, domain 3"/>
    <property type="match status" value="1"/>
</dbReference>
<feature type="binding site" evidence="5">
    <location>
        <begin position="153"/>
        <end position="156"/>
    </location>
    <ligand>
        <name>FAD</name>
        <dbReference type="ChEBI" id="CHEBI:57692"/>
    </ligand>
</feature>
<evidence type="ECO:0000256" key="3">
    <source>
        <dbReference type="ARBA" id="ARBA00023002"/>
    </source>
</evidence>
<evidence type="ECO:0000313" key="8">
    <source>
        <dbReference type="EMBL" id="PTX64599.1"/>
    </source>
</evidence>
<name>A0A2T6C8G9_9BACL</name>
<evidence type="ECO:0000259" key="6">
    <source>
        <dbReference type="Pfam" id="PF03241"/>
    </source>
</evidence>
<protein>
    <submittedName>
        <fullName evidence="8">4-hydroxyphenylacetate 3-monooxygenase</fullName>
    </submittedName>
</protein>
<dbReference type="SUPFAM" id="SSF47203">
    <property type="entry name" value="Acyl-CoA dehydrogenase C-terminal domain-like"/>
    <property type="match status" value="1"/>
</dbReference>